<dbReference type="AlphaFoldDB" id="A0A9P6TED2"/>
<evidence type="ECO:0000313" key="3">
    <source>
        <dbReference type="Proteomes" id="UP000886653"/>
    </source>
</evidence>
<reference evidence="2" key="1">
    <citation type="submission" date="2013-11" db="EMBL/GenBank/DDBJ databases">
        <title>Genome sequence of the fusiform rust pathogen reveals effectors for host alternation and coevolution with pine.</title>
        <authorList>
            <consortium name="DOE Joint Genome Institute"/>
            <person name="Smith K."/>
            <person name="Pendleton A."/>
            <person name="Kubisiak T."/>
            <person name="Anderson C."/>
            <person name="Salamov A."/>
            <person name="Aerts A."/>
            <person name="Riley R."/>
            <person name="Clum A."/>
            <person name="Lindquist E."/>
            <person name="Ence D."/>
            <person name="Campbell M."/>
            <person name="Kronenberg Z."/>
            <person name="Feau N."/>
            <person name="Dhillon B."/>
            <person name="Hamelin R."/>
            <person name="Burleigh J."/>
            <person name="Smith J."/>
            <person name="Yandell M."/>
            <person name="Nelson C."/>
            <person name="Grigoriev I."/>
            <person name="Davis J."/>
        </authorList>
    </citation>
    <scope>NUCLEOTIDE SEQUENCE</scope>
    <source>
        <strain evidence="2">G11</strain>
    </source>
</reference>
<feature type="region of interest" description="Disordered" evidence="1">
    <location>
        <begin position="130"/>
        <end position="157"/>
    </location>
</feature>
<dbReference type="Proteomes" id="UP000886653">
    <property type="component" value="Unassembled WGS sequence"/>
</dbReference>
<proteinExistence type="predicted"/>
<sequence>MSSSVATRLTVYIAADTEPNDGPSFKIKVKDARKKLRTNLHSATAILDDPKAFPNLAQYLIDTGRFNHLCSYLPEEDQVENFLDFQSQKDSKTFSINFHHCTRLYQWSMPPFASLRTVFQPPSTYLSAVDPPQARTGLRNTGSSLIRTGMNRPPHSP</sequence>
<keyword evidence="3" id="KW-1185">Reference proteome</keyword>
<gene>
    <name evidence="2" type="ORF">CROQUDRAFT_105622</name>
</gene>
<dbReference type="EMBL" id="MU167234">
    <property type="protein sequence ID" value="KAG0148734.1"/>
    <property type="molecule type" value="Genomic_DNA"/>
</dbReference>
<comment type="caution">
    <text evidence="2">The sequence shown here is derived from an EMBL/GenBank/DDBJ whole genome shotgun (WGS) entry which is preliminary data.</text>
</comment>
<name>A0A9P6TED2_9BASI</name>
<protein>
    <submittedName>
        <fullName evidence="2">Uncharacterized protein</fullName>
    </submittedName>
</protein>
<evidence type="ECO:0000256" key="1">
    <source>
        <dbReference type="SAM" id="MobiDB-lite"/>
    </source>
</evidence>
<accession>A0A9P6TED2</accession>
<organism evidence="2 3">
    <name type="scientific">Cronartium quercuum f. sp. fusiforme G11</name>
    <dbReference type="NCBI Taxonomy" id="708437"/>
    <lineage>
        <taxon>Eukaryota</taxon>
        <taxon>Fungi</taxon>
        <taxon>Dikarya</taxon>
        <taxon>Basidiomycota</taxon>
        <taxon>Pucciniomycotina</taxon>
        <taxon>Pucciniomycetes</taxon>
        <taxon>Pucciniales</taxon>
        <taxon>Coleosporiaceae</taxon>
        <taxon>Cronartium</taxon>
    </lineage>
</organism>
<evidence type="ECO:0000313" key="2">
    <source>
        <dbReference type="EMBL" id="KAG0148734.1"/>
    </source>
</evidence>